<dbReference type="GO" id="GO:0016747">
    <property type="term" value="F:acyltransferase activity, transferring groups other than amino-acyl groups"/>
    <property type="evidence" value="ECO:0007669"/>
    <property type="project" value="InterPro"/>
</dbReference>
<name>D3Q2I2_STANL</name>
<dbReference type="InterPro" id="IPR050832">
    <property type="entry name" value="Bact_Acetyltransf"/>
</dbReference>
<keyword evidence="1 4" id="KW-0808">Transferase</keyword>
<dbReference type="HOGENOM" id="CLU_013985_18_7_11"/>
<dbReference type="SUPFAM" id="SSF55729">
    <property type="entry name" value="Acyl-CoA N-acyltransferases (Nat)"/>
    <property type="match status" value="1"/>
</dbReference>
<dbReference type="KEGG" id="sna:Snas_4266"/>
<dbReference type="EMBL" id="CP001778">
    <property type="protein sequence ID" value="ADD43915.1"/>
    <property type="molecule type" value="Genomic_DNA"/>
</dbReference>
<feature type="domain" description="N-acetyltransferase" evidence="3">
    <location>
        <begin position="5"/>
        <end position="158"/>
    </location>
</feature>
<protein>
    <submittedName>
        <fullName evidence="4">GCN5-related N-acetyltransferase</fullName>
    </submittedName>
</protein>
<evidence type="ECO:0000313" key="4">
    <source>
        <dbReference type="EMBL" id="ADD43915.1"/>
    </source>
</evidence>
<proteinExistence type="predicted"/>
<keyword evidence="2" id="KW-0012">Acyltransferase</keyword>
<dbReference type="Pfam" id="PF00583">
    <property type="entry name" value="Acetyltransf_1"/>
    <property type="match status" value="1"/>
</dbReference>
<sequence length="160" mass="18016">MSDELNIRPATLADAEAIAEIWRQGWYEVHLETVPRELVEARTPESFDTRARKRVPDTVVATVHGEVAGFVMIHDDELDQVYVSAKHRGAGVAAAVITAAEDRVRSDGHRRAWLAVVADNPRARRFYERQGWVDDGDFDNPAWTPDGPVAVPTRRYVKEL</sequence>
<gene>
    <name evidence="4" type="ordered locus">Snas_4266</name>
</gene>
<dbReference type="RefSeq" id="WP_013019486.1">
    <property type="nucleotide sequence ID" value="NC_013947.1"/>
</dbReference>
<accession>D3Q2I2</accession>
<evidence type="ECO:0000256" key="2">
    <source>
        <dbReference type="ARBA" id="ARBA00023315"/>
    </source>
</evidence>
<dbReference type="Gene3D" id="3.40.630.30">
    <property type="match status" value="1"/>
</dbReference>
<dbReference type="Proteomes" id="UP000000844">
    <property type="component" value="Chromosome"/>
</dbReference>
<evidence type="ECO:0000256" key="1">
    <source>
        <dbReference type="ARBA" id="ARBA00022679"/>
    </source>
</evidence>
<evidence type="ECO:0000313" key="5">
    <source>
        <dbReference type="Proteomes" id="UP000000844"/>
    </source>
</evidence>
<dbReference type="eggNOG" id="COG0456">
    <property type="taxonomic scope" value="Bacteria"/>
</dbReference>
<reference evidence="4 5" key="1">
    <citation type="journal article" date="2009" name="Stand. Genomic Sci.">
        <title>Complete genome sequence of Stackebrandtia nassauensis type strain (LLR-40K-21).</title>
        <authorList>
            <person name="Munk C."/>
            <person name="Lapidus A."/>
            <person name="Copeland A."/>
            <person name="Jando M."/>
            <person name="Mayilraj S."/>
            <person name="Glavina Del Rio T."/>
            <person name="Nolan M."/>
            <person name="Chen F."/>
            <person name="Lucas S."/>
            <person name="Tice H."/>
            <person name="Cheng J.F."/>
            <person name="Han C."/>
            <person name="Detter J.C."/>
            <person name="Bruce D."/>
            <person name="Goodwin L."/>
            <person name="Chain P."/>
            <person name="Pitluck S."/>
            <person name="Goker M."/>
            <person name="Ovchinikova G."/>
            <person name="Pati A."/>
            <person name="Ivanova N."/>
            <person name="Mavromatis K."/>
            <person name="Chen A."/>
            <person name="Palaniappan K."/>
            <person name="Land M."/>
            <person name="Hauser L."/>
            <person name="Chang Y.J."/>
            <person name="Jeffries C.D."/>
            <person name="Bristow J."/>
            <person name="Eisen J.A."/>
            <person name="Markowitz V."/>
            <person name="Hugenholtz P."/>
            <person name="Kyrpides N.C."/>
            <person name="Klenk H.P."/>
        </authorList>
    </citation>
    <scope>NUCLEOTIDE SEQUENCE [LARGE SCALE GENOMIC DNA]</scope>
    <source>
        <strain evidence="5">DSM 44728 / CIP 108903 / NRRL B-16338 / NBRC 102104 / LLR-40K-21</strain>
    </source>
</reference>
<dbReference type="STRING" id="446470.Snas_4266"/>
<dbReference type="PROSITE" id="PS51186">
    <property type="entry name" value="GNAT"/>
    <property type="match status" value="1"/>
</dbReference>
<dbReference type="CDD" id="cd04301">
    <property type="entry name" value="NAT_SF"/>
    <property type="match status" value="1"/>
</dbReference>
<dbReference type="InterPro" id="IPR000182">
    <property type="entry name" value="GNAT_dom"/>
</dbReference>
<dbReference type="InterPro" id="IPR016181">
    <property type="entry name" value="Acyl_CoA_acyltransferase"/>
</dbReference>
<dbReference type="AlphaFoldDB" id="D3Q2I2"/>
<organism evidence="4 5">
    <name type="scientific">Stackebrandtia nassauensis (strain DSM 44728 / CIP 108903 / NRRL B-16338 / NBRC 102104 / LLR-40K-21)</name>
    <dbReference type="NCBI Taxonomy" id="446470"/>
    <lineage>
        <taxon>Bacteria</taxon>
        <taxon>Bacillati</taxon>
        <taxon>Actinomycetota</taxon>
        <taxon>Actinomycetes</taxon>
        <taxon>Glycomycetales</taxon>
        <taxon>Glycomycetaceae</taxon>
        <taxon>Stackebrandtia</taxon>
    </lineage>
</organism>
<keyword evidence="5" id="KW-1185">Reference proteome</keyword>
<evidence type="ECO:0000259" key="3">
    <source>
        <dbReference type="PROSITE" id="PS51186"/>
    </source>
</evidence>
<dbReference type="PANTHER" id="PTHR43877">
    <property type="entry name" value="AMINOALKYLPHOSPHONATE N-ACETYLTRANSFERASE-RELATED-RELATED"/>
    <property type="match status" value="1"/>
</dbReference>